<reference evidence="1" key="2">
    <citation type="submission" date="2021-04" db="EMBL/GenBank/DDBJ databases">
        <authorList>
            <person name="Gilroy R."/>
        </authorList>
    </citation>
    <scope>NUCLEOTIDE SEQUENCE</scope>
    <source>
        <strain evidence="1">CHK179-28034</strain>
    </source>
</reference>
<sequence>MGVNFSKGRFQKLFLSSAQEFLQNQNSAYYDLITDVSDHVDKKIISTFGMNLGYNGCTRGAKKIREIKKNRHFHVPWSLSLALDKEKMEEDCSVYRSIISQGKALGIFVYLLKTEEGQLGMLLPLLEENQDCAFVLFLENTELPQHFLTDIRKIRNTMICVKDSEKAADLCLRLREEHLLYAIYSYYSKENEESIVSGRWLHEMMALHPYFVLLAPFPSCCPETCNRVYEYILSVRNGQKDAVIAMDLLQDSWKINEIISEESCDVGFNADGSVRVHNRNGIEKINMQNIFHSSVEEILKAAVPGRR</sequence>
<dbReference type="AlphaFoldDB" id="A0A9D2EJY6"/>
<reference evidence="1" key="1">
    <citation type="journal article" date="2021" name="PeerJ">
        <title>Extensive microbial diversity within the chicken gut microbiome revealed by metagenomics and culture.</title>
        <authorList>
            <person name="Gilroy R."/>
            <person name="Ravi A."/>
            <person name="Getino M."/>
            <person name="Pursley I."/>
            <person name="Horton D.L."/>
            <person name="Alikhan N.F."/>
            <person name="Baker D."/>
            <person name="Gharbi K."/>
            <person name="Hall N."/>
            <person name="Watson M."/>
            <person name="Adriaenssens E.M."/>
            <person name="Foster-Nyarko E."/>
            <person name="Jarju S."/>
            <person name="Secka A."/>
            <person name="Antonio M."/>
            <person name="Oren A."/>
            <person name="Chaudhuri R.R."/>
            <person name="La Ragione R."/>
            <person name="Hildebrand F."/>
            <person name="Pallen M.J."/>
        </authorList>
    </citation>
    <scope>NUCLEOTIDE SEQUENCE</scope>
    <source>
        <strain evidence="1">CHK179-28034</strain>
    </source>
</reference>
<dbReference type="Proteomes" id="UP000824049">
    <property type="component" value="Unassembled WGS sequence"/>
</dbReference>
<accession>A0A9D2EJY6</accession>
<protein>
    <submittedName>
        <fullName evidence="1">Uncharacterized protein</fullName>
    </submittedName>
</protein>
<gene>
    <name evidence="1" type="ORF">H9968_01115</name>
</gene>
<evidence type="ECO:0000313" key="1">
    <source>
        <dbReference type="EMBL" id="HIZ38516.1"/>
    </source>
</evidence>
<evidence type="ECO:0000313" key="2">
    <source>
        <dbReference type="Proteomes" id="UP000824049"/>
    </source>
</evidence>
<comment type="caution">
    <text evidence="1">The sequence shown here is derived from an EMBL/GenBank/DDBJ whole genome shotgun (WGS) entry which is preliminary data.</text>
</comment>
<name>A0A9D2EJY6_9FIRM</name>
<dbReference type="EMBL" id="DXBR01000012">
    <property type="protein sequence ID" value="HIZ38516.1"/>
    <property type="molecule type" value="Genomic_DNA"/>
</dbReference>
<proteinExistence type="predicted"/>
<organism evidence="1 2">
    <name type="scientific">Candidatus Anaerobutyricum stercoris</name>
    <dbReference type="NCBI Taxonomy" id="2838457"/>
    <lineage>
        <taxon>Bacteria</taxon>
        <taxon>Bacillati</taxon>
        <taxon>Bacillota</taxon>
        <taxon>Clostridia</taxon>
        <taxon>Lachnospirales</taxon>
        <taxon>Lachnospiraceae</taxon>
        <taxon>Anaerobutyricum</taxon>
    </lineage>
</organism>